<name>A0ABU3VJZ6_9RHOB</name>
<dbReference type="SUPFAM" id="SSF52540">
    <property type="entry name" value="P-loop containing nucleoside triphosphate hydrolases"/>
    <property type="match status" value="1"/>
</dbReference>
<dbReference type="Gene3D" id="3.40.50.300">
    <property type="entry name" value="P-loop containing nucleotide triphosphate hydrolases"/>
    <property type="match status" value="1"/>
</dbReference>
<accession>A0ABU3VJZ6</accession>
<reference evidence="2" key="1">
    <citation type="submission" date="2023-05" db="EMBL/GenBank/DDBJ databases">
        <title>Sedimentitalea sp. nov. JM2-8.</title>
        <authorList>
            <person name="Huang J."/>
        </authorList>
    </citation>
    <scope>NUCLEOTIDE SEQUENCE [LARGE SCALE GENOMIC DNA]</scope>
    <source>
        <strain evidence="2">KHS03</strain>
    </source>
</reference>
<evidence type="ECO:0000313" key="1">
    <source>
        <dbReference type="EMBL" id="MDU9006513.1"/>
    </source>
</evidence>
<organism evidence="1 2">
    <name type="scientific">Sedimentitalea todarodis</name>
    <dbReference type="NCBI Taxonomy" id="1631240"/>
    <lineage>
        <taxon>Bacteria</taxon>
        <taxon>Pseudomonadati</taxon>
        <taxon>Pseudomonadota</taxon>
        <taxon>Alphaproteobacteria</taxon>
        <taxon>Rhodobacterales</taxon>
        <taxon>Paracoccaceae</taxon>
        <taxon>Sedimentitalea</taxon>
    </lineage>
</organism>
<comment type="caution">
    <text evidence="1">The sequence shown here is derived from an EMBL/GenBank/DDBJ whole genome shotgun (WGS) entry which is preliminary data.</text>
</comment>
<dbReference type="RefSeq" id="WP_316781635.1">
    <property type="nucleotide sequence ID" value="NZ_JASMWN010000025.1"/>
</dbReference>
<evidence type="ECO:0000313" key="2">
    <source>
        <dbReference type="Proteomes" id="UP001255416"/>
    </source>
</evidence>
<keyword evidence="2" id="KW-1185">Reference proteome</keyword>
<dbReference type="EMBL" id="JASMWN010000025">
    <property type="protein sequence ID" value="MDU9006513.1"/>
    <property type="molecule type" value="Genomic_DNA"/>
</dbReference>
<proteinExistence type="predicted"/>
<dbReference type="Proteomes" id="UP001255416">
    <property type="component" value="Unassembled WGS sequence"/>
</dbReference>
<evidence type="ECO:0008006" key="3">
    <source>
        <dbReference type="Google" id="ProtNLM"/>
    </source>
</evidence>
<sequence length="234" mass="27023">MPRLLHTVNPCFPRSGHRFLRSICQAYFGKDMKFKSMHMVKDRGIEDANYIKDHDFGLCNDTPDRAVTPEAQYLIQYRHPLESVQSYFEFRVHHGHNEDSAESWAEFLPWGVEYWKAFVGKWCLDAERLQGVRCHVVRYGDLYADTMGSVESAVTFLTGAQEDIDRARLETAVGRFTGGFARYAQEQSEGARPVKRARDIRDFRYFDDSLYDIEDSLAEDYLAPLGLTRLTEAA</sequence>
<protein>
    <recommendedName>
        <fullName evidence="3">Sulfotransferase domain-containing protein</fullName>
    </recommendedName>
</protein>
<gene>
    <name evidence="1" type="ORF">QO231_22005</name>
</gene>
<dbReference type="InterPro" id="IPR027417">
    <property type="entry name" value="P-loop_NTPase"/>
</dbReference>